<accession>D7FMK8</accession>
<evidence type="ECO:0000256" key="3">
    <source>
        <dbReference type="ARBA" id="ARBA00022840"/>
    </source>
</evidence>
<name>D7FMK8_ECTSI</name>
<dbReference type="GO" id="GO:0005524">
    <property type="term" value="F:ATP binding"/>
    <property type="evidence" value="ECO:0007669"/>
    <property type="project" value="UniProtKB-KW"/>
</dbReference>
<comment type="similarity">
    <text evidence="6">Belongs to the Mrp/NBP35 ATP-binding proteins family.</text>
</comment>
<dbReference type="HAMAP" id="MF_02040">
    <property type="entry name" value="Mrp_NBP35"/>
    <property type="match status" value="1"/>
</dbReference>
<reference evidence="9 10" key="1">
    <citation type="journal article" date="2010" name="Nature">
        <title>The Ectocarpus genome and the independent evolution of multicellularity in brown algae.</title>
        <authorList>
            <person name="Cock J.M."/>
            <person name="Sterck L."/>
            <person name="Rouze P."/>
            <person name="Scornet D."/>
            <person name="Allen A.E."/>
            <person name="Amoutzias G."/>
            <person name="Anthouard V."/>
            <person name="Artiguenave F."/>
            <person name="Aury J.M."/>
            <person name="Badger J.H."/>
            <person name="Beszteri B."/>
            <person name="Billiau K."/>
            <person name="Bonnet E."/>
            <person name="Bothwell J.H."/>
            <person name="Bowler C."/>
            <person name="Boyen C."/>
            <person name="Brownlee C."/>
            <person name="Carrano C.J."/>
            <person name="Charrier B."/>
            <person name="Cho G.Y."/>
            <person name="Coelho S.M."/>
            <person name="Collen J."/>
            <person name="Corre E."/>
            <person name="Da Silva C."/>
            <person name="Delage L."/>
            <person name="Delaroque N."/>
            <person name="Dittami S.M."/>
            <person name="Doulbeau S."/>
            <person name="Elias M."/>
            <person name="Farnham G."/>
            <person name="Gachon C.M."/>
            <person name="Gschloessl B."/>
            <person name="Heesch S."/>
            <person name="Jabbari K."/>
            <person name="Jubin C."/>
            <person name="Kawai H."/>
            <person name="Kimura K."/>
            <person name="Kloareg B."/>
            <person name="Kupper F.C."/>
            <person name="Lang D."/>
            <person name="Le Bail A."/>
            <person name="Leblanc C."/>
            <person name="Lerouge P."/>
            <person name="Lohr M."/>
            <person name="Lopez P.J."/>
            <person name="Martens C."/>
            <person name="Maumus F."/>
            <person name="Michel G."/>
            <person name="Miranda-Saavedra D."/>
            <person name="Morales J."/>
            <person name="Moreau H."/>
            <person name="Motomura T."/>
            <person name="Nagasato C."/>
            <person name="Napoli C.A."/>
            <person name="Nelson D.R."/>
            <person name="Nyvall-Collen P."/>
            <person name="Peters A.F."/>
            <person name="Pommier C."/>
            <person name="Potin P."/>
            <person name="Poulain J."/>
            <person name="Quesneville H."/>
            <person name="Read B."/>
            <person name="Rensing S.A."/>
            <person name="Ritter A."/>
            <person name="Rousvoal S."/>
            <person name="Samanta M."/>
            <person name="Samson G."/>
            <person name="Schroeder D.C."/>
            <person name="Segurens B."/>
            <person name="Strittmatter M."/>
            <person name="Tonon T."/>
            <person name="Tregear J.W."/>
            <person name="Valentin K."/>
            <person name="von Dassow P."/>
            <person name="Yamagishi T."/>
            <person name="Van de Peer Y."/>
            <person name="Wincker P."/>
        </authorList>
    </citation>
    <scope>NUCLEOTIDE SEQUENCE [LARGE SCALE GENOMIC DNA]</scope>
    <source>
        <strain evidence="10">Ec32 / CCAP1310/4</strain>
    </source>
</reference>
<dbReference type="InterPro" id="IPR002744">
    <property type="entry name" value="MIP18-like"/>
</dbReference>
<feature type="domain" description="MIP18 family-like" evidence="7">
    <location>
        <begin position="77"/>
        <end position="153"/>
    </location>
</feature>
<organism evidence="9 10">
    <name type="scientific">Ectocarpus siliculosus</name>
    <name type="common">Brown alga</name>
    <name type="synonym">Conferva siliculosa</name>
    <dbReference type="NCBI Taxonomy" id="2880"/>
    <lineage>
        <taxon>Eukaryota</taxon>
        <taxon>Sar</taxon>
        <taxon>Stramenopiles</taxon>
        <taxon>Ochrophyta</taxon>
        <taxon>PX clade</taxon>
        <taxon>Phaeophyceae</taxon>
        <taxon>Ectocarpales</taxon>
        <taxon>Ectocarpaceae</taxon>
        <taxon>Ectocarpus</taxon>
    </lineage>
</organism>
<dbReference type="InterPro" id="IPR000808">
    <property type="entry name" value="Mrp-like_CS"/>
</dbReference>
<keyword evidence="4" id="KW-0408">Iron</keyword>
<dbReference type="GO" id="GO:0046872">
    <property type="term" value="F:metal ion binding"/>
    <property type="evidence" value="ECO:0007669"/>
    <property type="project" value="UniProtKB-KW"/>
</dbReference>
<evidence type="ECO:0000256" key="5">
    <source>
        <dbReference type="ARBA" id="ARBA00023014"/>
    </source>
</evidence>
<dbReference type="OrthoDB" id="1741334at2759"/>
<evidence type="ECO:0000256" key="4">
    <source>
        <dbReference type="ARBA" id="ARBA00023004"/>
    </source>
</evidence>
<dbReference type="InterPro" id="IPR019591">
    <property type="entry name" value="Mrp/NBP35_ATP-bd"/>
</dbReference>
<evidence type="ECO:0000313" key="10">
    <source>
        <dbReference type="Proteomes" id="UP000002630"/>
    </source>
</evidence>
<keyword evidence="2" id="KW-0547">Nucleotide-binding</keyword>
<dbReference type="InterPro" id="IPR034904">
    <property type="entry name" value="FSCA_dom_sf"/>
</dbReference>
<dbReference type="InterPro" id="IPR038492">
    <property type="entry name" value="GBBH-like_N_sf"/>
</dbReference>
<dbReference type="EMBL" id="FN649749">
    <property type="protein sequence ID" value="CBJ25905.1"/>
    <property type="molecule type" value="Genomic_DNA"/>
</dbReference>
<evidence type="ECO:0000256" key="6">
    <source>
        <dbReference type="ARBA" id="ARBA00024036"/>
    </source>
</evidence>
<dbReference type="GO" id="GO:0051539">
    <property type="term" value="F:4 iron, 4 sulfur cluster binding"/>
    <property type="evidence" value="ECO:0007669"/>
    <property type="project" value="TreeGrafter"/>
</dbReference>
<dbReference type="eggNOG" id="KOG3022">
    <property type="taxonomic scope" value="Eukaryota"/>
</dbReference>
<dbReference type="SUPFAM" id="SSF117916">
    <property type="entry name" value="Fe-S cluster assembly (FSCA) domain-like"/>
    <property type="match status" value="1"/>
</dbReference>
<evidence type="ECO:0000259" key="7">
    <source>
        <dbReference type="Pfam" id="PF01883"/>
    </source>
</evidence>
<keyword evidence="5" id="KW-0411">Iron-sulfur</keyword>
<dbReference type="Pfam" id="PF10609">
    <property type="entry name" value="ParA"/>
    <property type="match status" value="1"/>
</dbReference>
<dbReference type="PROSITE" id="PS01215">
    <property type="entry name" value="MRP"/>
    <property type="match status" value="1"/>
</dbReference>
<dbReference type="OMA" id="DEWSGEQ"/>
<protein>
    <submittedName>
        <fullName evidence="9">HCF101 (HIGH-CHLOROPHYLL-FLUORESCENCE 101) ATP binding</fullName>
    </submittedName>
</protein>
<dbReference type="CDD" id="cd02037">
    <property type="entry name" value="Mrp_NBP35"/>
    <property type="match status" value="1"/>
</dbReference>
<dbReference type="InterPro" id="IPR010376">
    <property type="entry name" value="GBBH-like_N"/>
</dbReference>
<dbReference type="Pfam" id="PF06155">
    <property type="entry name" value="GBBH-like_N"/>
    <property type="match status" value="1"/>
</dbReference>
<dbReference type="Gene3D" id="3.30.2020.30">
    <property type="match status" value="1"/>
</dbReference>
<evidence type="ECO:0000259" key="8">
    <source>
        <dbReference type="Pfam" id="PF06155"/>
    </source>
</evidence>
<dbReference type="InterPro" id="IPR027417">
    <property type="entry name" value="P-loop_NTPase"/>
</dbReference>
<dbReference type="EMBL" id="FN648214">
    <property type="protein sequence ID" value="CBJ25905.1"/>
    <property type="molecule type" value="Genomic_DNA"/>
</dbReference>
<dbReference type="FunCoup" id="D7FMK8">
    <property type="interactions" value="41"/>
</dbReference>
<feature type="domain" description="Gamma-butyrobetaine hydroxylase-like N-terminal" evidence="8">
    <location>
        <begin position="492"/>
        <end position="568"/>
    </location>
</feature>
<keyword evidence="1" id="KW-0479">Metal-binding</keyword>
<dbReference type="PANTHER" id="PTHR42961:SF2">
    <property type="entry name" value="IRON-SULFUR PROTEIN NUBPL"/>
    <property type="match status" value="1"/>
</dbReference>
<dbReference type="GO" id="GO:0016226">
    <property type="term" value="P:iron-sulfur cluster assembly"/>
    <property type="evidence" value="ECO:0007669"/>
    <property type="project" value="InterPro"/>
</dbReference>
<keyword evidence="3" id="KW-0067">ATP-binding</keyword>
<gene>
    <name evidence="9" type="ORF">Esi_0017_0099</name>
</gene>
<dbReference type="InterPro" id="IPR033756">
    <property type="entry name" value="YlxH/NBP35"/>
</dbReference>
<dbReference type="Proteomes" id="UP000002630">
    <property type="component" value="Linkage Group LG24"/>
</dbReference>
<evidence type="ECO:0000256" key="2">
    <source>
        <dbReference type="ARBA" id="ARBA00022741"/>
    </source>
</evidence>
<dbReference type="InParanoid" id="D7FMK8"/>
<dbReference type="PANTHER" id="PTHR42961">
    <property type="entry name" value="IRON-SULFUR PROTEIN NUBPL"/>
    <property type="match status" value="1"/>
</dbReference>
<dbReference type="Gene3D" id="3.40.50.300">
    <property type="entry name" value="P-loop containing nucleotide triphosphate hydrolases"/>
    <property type="match status" value="1"/>
</dbReference>
<dbReference type="GO" id="GO:0140663">
    <property type="term" value="F:ATP-dependent FeS chaperone activity"/>
    <property type="evidence" value="ECO:0007669"/>
    <property type="project" value="InterPro"/>
</dbReference>
<dbReference type="SUPFAM" id="SSF52540">
    <property type="entry name" value="P-loop containing nucleoside triphosphate hydrolases"/>
    <property type="match status" value="1"/>
</dbReference>
<dbReference type="Gene3D" id="3.30.300.130">
    <property type="entry name" value="Fe-S cluster assembly (FSCA)"/>
    <property type="match status" value="1"/>
</dbReference>
<sequence>MHMQLKRPCVVAAAVASLQCLCSKAFVQPFSQHRAKQGIWPHQYSCKSTSLPVQQRARSYHVSMMTETTSDTPPGRKDEVLAVLSAVMDPDLSMDIVSLGFIKELEISGEDEGRQVVTFDVELTTPACPVKAQFQQDCRDLVEALPWVDRAEVTMTAQPVRDVSDTVPTGLSKVATIIAVSSCKGGVGKSTTAVNLAFALDKQGAKVGILDADIYGPSLPTMVKPDREEVEFVGNQIRPMTAHGVKLMSYGFVNQGAAIMRGPMVSQLLSQFVTLTSWGELDYLVIDMPPGTGDIQLTLCQVLNITAAVIVTTPQKLSFTDVVKGIDLFDTVNVPSVAVVENMAYYDAVDQTVFKTGLESNIEDLLTLDGDELSAAAAREGLASPPQDETALRAAVIAEVMKKRASTKQREYIFGKGHQMRLADMWGITNTIRMPLVADVASSGDSGIPFVVSKPDSDHSESYSQLAEAVVREVAKLKFSDNDRPMLSFQPAEGTVTIETSGGKQVMAAADLRRQCRCALCVEEFSGKPLLDPASVPENIVPTEFAPIGNYAVSVKWDDGHSSLYPYKNFAMGYKPRTKRPELSPV</sequence>
<keyword evidence="10" id="KW-1185">Reference proteome</keyword>
<proteinExistence type="inferred from homology"/>
<dbReference type="AlphaFoldDB" id="D7FMK8"/>
<evidence type="ECO:0000313" key="9">
    <source>
        <dbReference type="EMBL" id="CBJ25905.1"/>
    </source>
</evidence>
<dbReference type="InterPro" id="IPR044304">
    <property type="entry name" value="NUBPL-like"/>
</dbReference>
<dbReference type="Pfam" id="PF01883">
    <property type="entry name" value="FeS_assembly_P"/>
    <property type="match status" value="1"/>
</dbReference>
<evidence type="ECO:0000256" key="1">
    <source>
        <dbReference type="ARBA" id="ARBA00022723"/>
    </source>
</evidence>
<dbReference type="STRING" id="2880.D7FMK8"/>